<feature type="compositionally biased region" description="Polar residues" evidence="7">
    <location>
        <begin position="347"/>
        <end position="356"/>
    </location>
</feature>
<dbReference type="SUPFAM" id="SSF81321">
    <property type="entry name" value="Family A G protein-coupled receptor-like"/>
    <property type="match status" value="1"/>
</dbReference>
<proteinExistence type="predicted"/>
<dbReference type="InterPro" id="IPR017452">
    <property type="entry name" value="GPCR_Rhodpsn_7TM"/>
</dbReference>
<keyword evidence="3 8" id="KW-0812">Transmembrane</keyword>
<evidence type="ECO:0000256" key="4">
    <source>
        <dbReference type="ARBA" id="ARBA00022989"/>
    </source>
</evidence>
<evidence type="ECO:0000256" key="3">
    <source>
        <dbReference type="ARBA" id="ARBA00022692"/>
    </source>
</evidence>
<dbReference type="AlphaFoldDB" id="C3YJB2"/>
<comment type="subcellular location">
    <subcellularLocation>
        <location evidence="1">Cell membrane</location>
        <topology evidence="1">Multi-pass membrane protein</topology>
    </subcellularLocation>
</comment>
<sequence length="356" mass="40103">MAPIHQCDIFTVYAGLESWHISKAQSGGKGWFWLFQLRLSQLCAEFCPAVKKCVEPLVHSGLSLAEGMEQPFRENRTMFSADTNVSIPLEFDAVMRDKYEKLLLDSIRSELLYTYSTPLSACLIVLYTICFLNSIAVLVVIWVVSMTIMSPLLFVNHLDNVTLDFGLSENLTLAICKEDWSSDAGKQQYSVTLFIFHLIIPAAIMIVANALIGKKLWRTDDVDEVENGTRLDGVMISHAIVASGLKRQRGIVKMLVALLSVFFVFWTPYYVITLWLDFRSGKHWEDNTVAGNVYPFSLFLGLANSAINPICYGLMNARFREATKDVFSRKMQWRPPSSESTNTTNTGQVSTDVFSL</sequence>
<evidence type="ECO:0000256" key="2">
    <source>
        <dbReference type="ARBA" id="ARBA00022475"/>
    </source>
</evidence>
<evidence type="ECO:0000256" key="7">
    <source>
        <dbReference type="SAM" id="MobiDB-lite"/>
    </source>
</evidence>
<dbReference type="GO" id="GO:0004930">
    <property type="term" value="F:G protein-coupled receptor activity"/>
    <property type="evidence" value="ECO:0007669"/>
    <property type="project" value="InterPro"/>
</dbReference>
<keyword evidence="6" id="KW-0675">Receptor</keyword>
<organism>
    <name type="scientific">Branchiostoma floridae</name>
    <name type="common">Florida lancelet</name>
    <name type="synonym">Amphioxus</name>
    <dbReference type="NCBI Taxonomy" id="7739"/>
    <lineage>
        <taxon>Eukaryota</taxon>
        <taxon>Metazoa</taxon>
        <taxon>Chordata</taxon>
        <taxon>Cephalochordata</taxon>
        <taxon>Leptocardii</taxon>
        <taxon>Amphioxiformes</taxon>
        <taxon>Branchiostomatidae</taxon>
        <taxon>Branchiostoma</taxon>
    </lineage>
</organism>
<feature type="domain" description="G-protein coupled receptors family 1 profile" evidence="9">
    <location>
        <begin position="97"/>
        <end position="312"/>
    </location>
</feature>
<dbReference type="GO" id="GO:0005886">
    <property type="term" value="C:plasma membrane"/>
    <property type="evidence" value="ECO:0007669"/>
    <property type="project" value="UniProtKB-SubCell"/>
</dbReference>
<dbReference type="Gene3D" id="1.20.1070.10">
    <property type="entry name" value="Rhodopsin 7-helix transmembrane proteins"/>
    <property type="match status" value="1"/>
</dbReference>
<gene>
    <name evidence="10" type="ORF">BRAFLDRAFT_93143</name>
</gene>
<dbReference type="InterPro" id="IPR000276">
    <property type="entry name" value="GPCR_Rhodpsn"/>
</dbReference>
<feature type="transmembrane region" description="Helical" evidence="8">
    <location>
        <begin position="121"/>
        <end position="144"/>
    </location>
</feature>
<evidence type="ECO:0000256" key="6">
    <source>
        <dbReference type="ARBA" id="ARBA00023170"/>
    </source>
</evidence>
<keyword evidence="5 8" id="KW-0472">Membrane</keyword>
<evidence type="ECO:0000259" key="9">
    <source>
        <dbReference type="PROSITE" id="PS50262"/>
    </source>
</evidence>
<keyword evidence="4 8" id="KW-1133">Transmembrane helix</keyword>
<evidence type="ECO:0000256" key="1">
    <source>
        <dbReference type="ARBA" id="ARBA00004651"/>
    </source>
</evidence>
<feature type="region of interest" description="Disordered" evidence="7">
    <location>
        <begin position="332"/>
        <end position="356"/>
    </location>
</feature>
<accession>C3YJB2</accession>
<dbReference type="PROSITE" id="PS50262">
    <property type="entry name" value="G_PROTEIN_RECEP_F1_2"/>
    <property type="match status" value="1"/>
</dbReference>
<protein>
    <recommendedName>
        <fullName evidence="9">G-protein coupled receptors family 1 profile domain-containing protein</fullName>
    </recommendedName>
</protein>
<dbReference type="InParanoid" id="C3YJB2"/>
<dbReference type="eggNOG" id="KOG3656">
    <property type="taxonomic scope" value="Eukaryota"/>
</dbReference>
<name>C3YJB2_BRAFL</name>
<dbReference type="PANTHER" id="PTHR24241">
    <property type="entry name" value="NEUROPEPTIDE RECEPTOR-RELATED G-PROTEIN COUPLED RECEPTOR"/>
    <property type="match status" value="1"/>
</dbReference>
<reference evidence="10" key="1">
    <citation type="journal article" date="2008" name="Nature">
        <title>The amphioxus genome and the evolution of the chordate karyotype.</title>
        <authorList>
            <consortium name="US DOE Joint Genome Institute (JGI-PGF)"/>
            <person name="Putnam N.H."/>
            <person name="Butts T."/>
            <person name="Ferrier D.E.K."/>
            <person name="Furlong R.F."/>
            <person name="Hellsten U."/>
            <person name="Kawashima T."/>
            <person name="Robinson-Rechavi M."/>
            <person name="Shoguchi E."/>
            <person name="Terry A."/>
            <person name="Yu J.-K."/>
            <person name="Benito-Gutierrez E.L."/>
            <person name="Dubchak I."/>
            <person name="Garcia-Fernandez J."/>
            <person name="Gibson-Brown J.J."/>
            <person name="Grigoriev I.V."/>
            <person name="Horton A.C."/>
            <person name="de Jong P.J."/>
            <person name="Jurka J."/>
            <person name="Kapitonov V.V."/>
            <person name="Kohara Y."/>
            <person name="Kuroki Y."/>
            <person name="Lindquist E."/>
            <person name="Lucas S."/>
            <person name="Osoegawa K."/>
            <person name="Pennacchio L.A."/>
            <person name="Salamov A.A."/>
            <person name="Satou Y."/>
            <person name="Sauka-Spengler T."/>
            <person name="Schmutz J."/>
            <person name="Shin-I T."/>
            <person name="Toyoda A."/>
            <person name="Bronner-Fraser M."/>
            <person name="Fujiyama A."/>
            <person name="Holland L.Z."/>
            <person name="Holland P.W.H."/>
            <person name="Satoh N."/>
            <person name="Rokhsar D.S."/>
        </authorList>
    </citation>
    <scope>NUCLEOTIDE SEQUENCE [LARGE SCALE GENOMIC DNA]</scope>
    <source>
        <strain evidence="10">S238N-H82</strain>
        <tissue evidence="10">Testes</tissue>
    </source>
</reference>
<evidence type="ECO:0000256" key="5">
    <source>
        <dbReference type="ARBA" id="ARBA00023136"/>
    </source>
</evidence>
<dbReference type="EMBL" id="GG666519">
    <property type="protein sequence ID" value="EEN59610.1"/>
    <property type="molecule type" value="Genomic_DNA"/>
</dbReference>
<evidence type="ECO:0000256" key="8">
    <source>
        <dbReference type="SAM" id="Phobius"/>
    </source>
</evidence>
<keyword evidence="2" id="KW-1003">Cell membrane</keyword>
<dbReference type="Pfam" id="PF00001">
    <property type="entry name" value="7tm_1"/>
    <property type="match status" value="1"/>
</dbReference>
<feature type="transmembrane region" description="Helical" evidence="8">
    <location>
        <begin position="189"/>
        <end position="212"/>
    </location>
</feature>
<evidence type="ECO:0000313" key="10">
    <source>
        <dbReference type="EMBL" id="EEN59610.1"/>
    </source>
</evidence>
<feature type="transmembrane region" description="Helical" evidence="8">
    <location>
        <begin position="296"/>
        <end position="315"/>
    </location>
</feature>
<dbReference type="PANTHER" id="PTHR24241:SF76">
    <property type="entry name" value="NEUROPEPTIDE SIFAMIDE RECEPTOR"/>
    <property type="match status" value="1"/>
</dbReference>
<dbReference type="PRINTS" id="PR00237">
    <property type="entry name" value="GPCRRHODOPSN"/>
</dbReference>
<feature type="transmembrane region" description="Helical" evidence="8">
    <location>
        <begin position="255"/>
        <end position="276"/>
    </location>
</feature>